<dbReference type="EMBL" id="JAOB01000069">
    <property type="protein sequence ID" value="EUA23764.1"/>
    <property type="molecule type" value="Genomic_DNA"/>
</dbReference>
<protein>
    <submittedName>
        <fullName evidence="1">Uncharacterized protein</fullName>
    </submittedName>
</protein>
<name>X7ZX09_MYCXE</name>
<comment type="caution">
    <text evidence="1">The sequence shown here is derived from an EMBL/GenBank/DDBJ whole genome shotgun (WGS) entry which is preliminary data.</text>
</comment>
<sequence length="69" mass="7549">MAETAMREISATAASEIQTSISGFFTALGSRHHQRWLRQLRCGGAFGSHWRELGTGAVASRYDPRVRGG</sequence>
<dbReference type="AlphaFoldDB" id="X7ZX09"/>
<dbReference type="PATRIC" id="fig|1299334.3.peg.7480"/>
<proteinExistence type="predicted"/>
<evidence type="ECO:0000313" key="1">
    <source>
        <dbReference type="EMBL" id="EUA23764.1"/>
    </source>
</evidence>
<gene>
    <name evidence="1" type="ORF">I553_5530</name>
</gene>
<organism evidence="1">
    <name type="scientific">Mycobacterium xenopi 4042</name>
    <dbReference type="NCBI Taxonomy" id="1299334"/>
    <lineage>
        <taxon>Bacteria</taxon>
        <taxon>Bacillati</taxon>
        <taxon>Actinomycetota</taxon>
        <taxon>Actinomycetes</taxon>
        <taxon>Mycobacteriales</taxon>
        <taxon>Mycobacteriaceae</taxon>
        <taxon>Mycobacterium</taxon>
    </lineage>
</organism>
<reference evidence="1" key="1">
    <citation type="submission" date="2014-01" db="EMBL/GenBank/DDBJ databases">
        <authorList>
            <person name="Brown-Elliot B."/>
            <person name="Wallace R."/>
            <person name="Lenaerts A."/>
            <person name="Ordway D."/>
            <person name="DeGroote M.A."/>
            <person name="Parker T."/>
            <person name="Sizemore C."/>
            <person name="Tallon L.J."/>
            <person name="Sadzewicz L.K."/>
            <person name="Sengamalay N."/>
            <person name="Fraser C.M."/>
            <person name="Hine E."/>
            <person name="Shefchek K.A."/>
            <person name="Das S.P."/>
            <person name="Tettelin H."/>
        </authorList>
    </citation>
    <scope>NUCLEOTIDE SEQUENCE [LARGE SCALE GENOMIC DNA]</scope>
    <source>
        <strain evidence="1">4042</strain>
    </source>
</reference>
<accession>X7ZX09</accession>